<organism evidence="2 3">
    <name type="scientific">Nocardioides kongjuensis</name>
    <dbReference type="NCBI Taxonomy" id="349522"/>
    <lineage>
        <taxon>Bacteria</taxon>
        <taxon>Bacillati</taxon>
        <taxon>Actinomycetota</taxon>
        <taxon>Actinomycetes</taxon>
        <taxon>Propionibacteriales</taxon>
        <taxon>Nocardioidaceae</taxon>
        <taxon>Nocardioides</taxon>
    </lineage>
</organism>
<evidence type="ECO:0000256" key="1">
    <source>
        <dbReference type="SAM" id="Phobius"/>
    </source>
</evidence>
<comment type="caution">
    <text evidence="2">The sequence shown here is derived from an EMBL/GenBank/DDBJ whole genome shotgun (WGS) entry which is preliminary data.</text>
</comment>
<keyword evidence="1" id="KW-1133">Transmembrane helix</keyword>
<accession>A0A852RJS3</accession>
<keyword evidence="1" id="KW-0812">Transmembrane</keyword>
<dbReference type="RefSeq" id="WP_179729741.1">
    <property type="nucleotide sequence ID" value="NZ_BAABEF010000001.1"/>
</dbReference>
<dbReference type="AlphaFoldDB" id="A0A852RJS3"/>
<keyword evidence="1" id="KW-0472">Membrane</keyword>
<evidence type="ECO:0000313" key="3">
    <source>
        <dbReference type="Proteomes" id="UP000582231"/>
    </source>
</evidence>
<dbReference type="Proteomes" id="UP000582231">
    <property type="component" value="Unassembled WGS sequence"/>
</dbReference>
<name>A0A852RJS3_9ACTN</name>
<reference evidence="2 3" key="1">
    <citation type="submission" date="2020-07" db="EMBL/GenBank/DDBJ databases">
        <title>Sequencing the genomes of 1000 actinobacteria strains.</title>
        <authorList>
            <person name="Klenk H.-P."/>
        </authorList>
    </citation>
    <scope>NUCLEOTIDE SEQUENCE [LARGE SCALE GENOMIC DNA]</scope>
    <source>
        <strain evidence="2 3">DSM 19082</strain>
    </source>
</reference>
<feature type="transmembrane region" description="Helical" evidence="1">
    <location>
        <begin position="12"/>
        <end position="37"/>
    </location>
</feature>
<protein>
    <submittedName>
        <fullName evidence="2">Malonyl CoA-acyl carrier protein transacylase</fullName>
    </submittedName>
</protein>
<evidence type="ECO:0000313" key="2">
    <source>
        <dbReference type="EMBL" id="NYD33741.1"/>
    </source>
</evidence>
<gene>
    <name evidence="2" type="ORF">BJ958_005287</name>
</gene>
<proteinExistence type="predicted"/>
<feature type="transmembrane region" description="Helical" evidence="1">
    <location>
        <begin position="49"/>
        <end position="67"/>
    </location>
</feature>
<dbReference type="EMBL" id="JACCBF010000001">
    <property type="protein sequence ID" value="NYD33741.1"/>
    <property type="molecule type" value="Genomic_DNA"/>
</dbReference>
<sequence length="70" mass="7294">MTSGAQGREVSAGMRLLVIMGCVVLGGAIGTVAAIALDASREVETVARVVGVLCGYVASRTILRWLYTPR</sequence>
<keyword evidence="3" id="KW-1185">Reference proteome</keyword>